<evidence type="ECO:0000313" key="2">
    <source>
        <dbReference type="EMBL" id="OEU07757.1"/>
    </source>
</evidence>
<keyword evidence="1" id="KW-1133">Transmembrane helix</keyword>
<keyword evidence="1" id="KW-0812">Transmembrane</keyword>
<feature type="non-terminal residue" evidence="2">
    <location>
        <position position="99"/>
    </location>
</feature>
<sequence length="99" mass="11263">GGVVMPLYALISWYSLYSKGDTGEYLVPVSLVGWIWAMINTYRNQELDLGAVTFFFVLITSVYEQRYYTGGAFTRGIKWILVVSSIMVAVNYGLVFILW</sequence>
<dbReference type="InParanoid" id="A0A1E7EPN2"/>
<feature type="transmembrane region" description="Helical" evidence="1">
    <location>
        <begin position="79"/>
        <end position="98"/>
    </location>
</feature>
<feature type="non-terminal residue" evidence="2">
    <location>
        <position position="1"/>
    </location>
</feature>
<dbReference type="Proteomes" id="UP000095751">
    <property type="component" value="Unassembled WGS sequence"/>
</dbReference>
<dbReference type="AlphaFoldDB" id="A0A1E7EPN2"/>
<organism evidence="2 3">
    <name type="scientific">Fragilariopsis cylindrus CCMP1102</name>
    <dbReference type="NCBI Taxonomy" id="635003"/>
    <lineage>
        <taxon>Eukaryota</taxon>
        <taxon>Sar</taxon>
        <taxon>Stramenopiles</taxon>
        <taxon>Ochrophyta</taxon>
        <taxon>Bacillariophyta</taxon>
        <taxon>Bacillariophyceae</taxon>
        <taxon>Bacillariophycidae</taxon>
        <taxon>Bacillariales</taxon>
        <taxon>Bacillariaceae</taxon>
        <taxon>Fragilariopsis</taxon>
    </lineage>
</organism>
<dbReference type="KEGG" id="fcy:FRACYDRAFT_155074"/>
<name>A0A1E7EPN2_9STRA</name>
<reference evidence="2 3" key="1">
    <citation type="submission" date="2016-09" db="EMBL/GenBank/DDBJ databases">
        <title>Extensive genetic diversity and differential bi-allelic expression allows diatom success in the polar Southern Ocean.</title>
        <authorList>
            <consortium name="DOE Joint Genome Institute"/>
            <person name="Mock T."/>
            <person name="Otillar R.P."/>
            <person name="Strauss J."/>
            <person name="Dupont C."/>
            <person name="Frickenhaus S."/>
            <person name="Maumus F."/>
            <person name="Mcmullan M."/>
            <person name="Sanges R."/>
            <person name="Schmutz J."/>
            <person name="Toseland A."/>
            <person name="Valas R."/>
            <person name="Veluchamy A."/>
            <person name="Ward B.J."/>
            <person name="Allen A."/>
            <person name="Barry K."/>
            <person name="Falciatore A."/>
            <person name="Ferrante M."/>
            <person name="Fortunato A.E."/>
            <person name="Gloeckner G."/>
            <person name="Gruber A."/>
            <person name="Hipkin R."/>
            <person name="Janech M."/>
            <person name="Kroth P."/>
            <person name="Leese F."/>
            <person name="Lindquist E."/>
            <person name="Lyon B.R."/>
            <person name="Martin J."/>
            <person name="Mayer C."/>
            <person name="Parker M."/>
            <person name="Quesneville H."/>
            <person name="Raymond J."/>
            <person name="Uhlig C."/>
            <person name="Valentin K.U."/>
            <person name="Worden A.Z."/>
            <person name="Armbrust E.V."/>
            <person name="Bowler C."/>
            <person name="Green B."/>
            <person name="Moulton V."/>
            <person name="Van Oosterhout C."/>
            <person name="Grigoriev I."/>
        </authorList>
    </citation>
    <scope>NUCLEOTIDE SEQUENCE [LARGE SCALE GENOMIC DNA]</scope>
    <source>
        <strain evidence="2 3">CCMP1102</strain>
    </source>
</reference>
<keyword evidence="3" id="KW-1185">Reference proteome</keyword>
<accession>A0A1E7EPN2</accession>
<feature type="transmembrane region" description="Helical" evidence="1">
    <location>
        <begin position="49"/>
        <end position="67"/>
    </location>
</feature>
<protein>
    <submittedName>
        <fullName evidence="2">Uncharacterized protein</fullName>
    </submittedName>
</protein>
<evidence type="ECO:0000256" key="1">
    <source>
        <dbReference type="SAM" id="Phobius"/>
    </source>
</evidence>
<proteinExistence type="predicted"/>
<gene>
    <name evidence="2" type="ORF">FRACYDRAFT_155074</name>
</gene>
<keyword evidence="1" id="KW-0472">Membrane</keyword>
<dbReference type="EMBL" id="KV784384">
    <property type="protein sequence ID" value="OEU07757.1"/>
    <property type="molecule type" value="Genomic_DNA"/>
</dbReference>
<dbReference type="OrthoDB" id="10381281at2759"/>
<evidence type="ECO:0000313" key="3">
    <source>
        <dbReference type="Proteomes" id="UP000095751"/>
    </source>
</evidence>